<dbReference type="SUPFAM" id="SSF159501">
    <property type="entry name" value="EreA/ChaN-like"/>
    <property type="match status" value="1"/>
</dbReference>
<dbReference type="AlphaFoldDB" id="A0A139LU34"/>
<accession>A0A139LU34</accession>
<name>A0A139LU34_9BACE</name>
<organism evidence="2">
    <name type="scientific">Bacteroides intestinalis</name>
    <dbReference type="NCBI Taxonomy" id="329854"/>
    <lineage>
        <taxon>Bacteria</taxon>
        <taxon>Pseudomonadati</taxon>
        <taxon>Bacteroidota</taxon>
        <taxon>Bacteroidia</taxon>
        <taxon>Bacteroidales</taxon>
        <taxon>Bacteroidaceae</taxon>
        <taxon>Bacteroides</taxon>
    </lineage>
</organism>
<dbReference type="SUPFAM" id="SSF53474">
    <property type="entry name" value="alpha/beta-Hydrolases"/>
    <property type="match status" value="1"/>
</dbReference>
<dbReference type="InterPro" id="IPR000801">
    <property type="entry name" value="Esterase-like"/>
</dbReference>
<dbReference type="Gene3D" id="3.40.50.1820">
    <property type="entry name" value="alpha/beta hydrolase"/>
    <property type="match status" value="1"/>
</dbReference>
<dbReference type="PANTHER" id="PTHR48098:SF6">
    <property type="entry name" value="FERRI-BACILLIBACTIN ESTERASE BESA"/>
    <property type="match status" value="1"/>
</dbReference>
<feature type="chain" id="PRO_5007487575" evidence="1">
    <location>
        <begin position="21"/>
        <end position="655"/>
    </location>
</feature>
<feature type="signal peptide" evidence="1">
    <location>
        <begin position="1"/>
        <end position="20"/>
    </location>
</feature>
<dbReference type="RefSeq" id="WP_082787981.1">
    <property type="nucleotide sequence ID" value="NZ_KQ968671.1"/>
</dbReference>
<comment type="caution">
    <text evidence="2">The sequence shown here is derived from an EMBL/GenBank/DDBJ whole genome shotgun (WGS) entry which is preliminary data.</text>
</comment>
<reference evidence="2 3" key="1">
    <citation type="submission" date="2016-02" db="EMBL/GenBank/DDBJ databases">
        <authorList>
            <person name="Wen L."/>
            <person name="He K."/>
            <person name="Yang H."/>
        </authorList>
    </citation>
    <scope>NUCLEOTIDE SEQUENCE [LARGE SCALE GENOMIC DNA]</scope>
    <source>
        <strain evidence="2 3">KLE1704</strain>
    </source>
</reference>
<evidence type="ECO:0000256" key="1">
    <source>
        <dbReference type="SAM" id="SignalP"/>
    </source>
</evidence>
<dbReference type="InterPro" id="IPR050583">
    <property type="entry name" value="Mycobacterial_A85_antigen"/>
</dbReference>
<dbReference type="Pfam" id="PF00756">
    <property type="entry name" value="Esterase"/>
    <property type="match status" value="1"/>
</dbReference>
<keyword evidence="1" id="KW-0732">Signal</keyword>
<dbReference type="PATRIC" id="fig|329854.7.peg.506"/>
<protein>
    <submittedName>
        <fullName evidence="2">Putative esterase</fullName>
    </submittedName>
</protein>
<dbReference type="Gene3D" id="3.40.50.11550">
    <property type="match status" value="1"/>
</dbReference>
<evidence type="ECO:0000313" key="2">
    <source>
        <dbReference type="EMBL" id="KXT54893.1"/>
    </source>
</evidence>
<proteinExistence type="predicted"/>
<dbReference type="InterPro" id="IPR029058">
    <property type="entry name" value="AB_hydrolase_fold"/>
</dbReference>
<dbReference type="PANTHER" id="PTHR48098">
    <property type="entry name" value="ENTEROCHELIN ESTERASE-RELATED"/>
    <property type="match status" value="1"/>
</dbReference>
<dbReference type="Proteomes" id="UP000070319">
    <property type="component" value="Unassembled WGS sequence"/>
</dbReference>
<dbReference type="EMBL" id="LTDF01000035">
    <property type="protein sequence ID" value="KXT54893.1"/>
    <property type="molecule type" value="Genomic_DNA"/>
</dbReference>
<sequence>MKMKFLFIAFALLLCQCGMAQQTVSLGKLIEYPDFNSSIVTSRDVFVWLPSDYSPKEKYDVLYMHDGQMLFDANTTWNKQEWGIDEVVGKLLNEKKIRSCIVVGVANIPETRYADYFPQKALKNLPDSVVSGNVSFNADNYLRFLVEEVKPFIDKEYSTNKSVEHTFVMGSSMGGLISLYALCEYPEVFGGAACMSTHVPMILSKELSKEKADQWSGAFRNYLDENLPTANSRIIYMDRGDATLDAYYPPYQDELDKLMRKKGWKGPMWVSKVFPGAAHTEVDWNKRLDNPLLFLLGTDRKDCICDKKDTDVSPDDYLISKFKDADIVLLAEDHGVKENLDFVKKMIPKLYAHGIYMLGMEFGAYEDQKQLDSLINAPRYNENLARQLMFNYNTRWAIVEYMNLYKAAWEWNHSLPEQAKKFRVLNISYRYNWEKFEGARTPENMKQVFPLGNTEDFRCALLEREVLSVHEKILVLTGTIHAFTSYRFPYYDYTSPGFVRYENRFLGNLLYDKYGNKVVSVALHQPFFNYPNQQPTLISPAAGKLELIMEKSQNNPIGFDLKGSHIGELHDYSYYSMGYKDFILSDLFDGYIFLKPIRELSSCTVDYKFMDDTNWNEAVSNSPDPDWQPRPHDKEEYWRVVENFMNIKKRYADVQ</sequence>
<evidence type="ECO:0000313" key="3">
    <source>
        <dbReference type="Proteomes" id="UP000070319"/>
    </source>
</evidence>
<gene>
    <name evidence="2" type="ORF">HMPREF2531_00504</name>
</gene>